<dbReference type="Gene3D" id="3.30.160.60">
    <property type="entry name" value="Classic Zinc Finger"/>
    <property type="match status" value="2"/>
</dbReference>
<evidence type="ECO:0000256" key="9">
    <source>
        <dbReference type="PROSITE-ProRule" id="PRU00042"/>
    </source>
</evidence>
<evidence type="ECO:0000259" key="11">
    <source>
        <dbReference type="PROSITE" id="PS50097"/>
    </source>
</evidence>
<dbReference type="FunFam" id="3.30.160.60:FF:000379">
    <property type="entry name" value="Zinc finger and BTB domain-containing protein 46"/>
    <property type="match status" value="1"/>
</dbReference>
<reference evidence="13 14" key="1">
    <citation type="journal article" date="2014" name="Nat. Genet.">
        <title>Whole-genome sequence of a flatfish provides insights into ZW sex chromosome evolution and adaptation to a benthic lifestyle.</title>
        <authorList>
            <person name="Chen S."/>
            <person name="Zhang G."/>
            <person name="Shao C."/>
            <person name="Huang Q."/>
            <person name="Liu G."/>
            <person name="Zhang P."/>
            <person name="Song W."/>
            <person name="An N."/>
            <person name="Chalopin D."/>
            <person name="Volff J.N."/>
            <person name="Hong Y."/>
            <person name="Li Q."/>
            <person name="Sha Z."/>
            <person name="Zhou H."/>
            <person name="Xie M."/>
            <person name="Yu Q."/>
            <person name="Liu Y."/>
            <person name="Xiang H."/>
            <person name="Wang N."/>
            <person name="Wu K."/>
            <person name="Yang C."/>
            <person name="Zhou Q."/>
            <person name="Liao X."/>
            <person name="Yang L."/>
            <person name="Hu Q."/>
            <person name="Zhang J."/>
            <person name="Meng L."/>
            <person name="Jin L."/>
            <person name="Tian Y."/>
            <person name="Lian J."/>
            <person name="Yang J."/>
            <person name="Miao G."/>
            <person name="Liu S."/>
            <person name="Liang Z."/>
            <person name="Yan F."/>
            <person name="Li Y."/>
            <person name="Sun B."/>
            <person name="Zhang H."/>
            <person name="Zhang J."/>
            <person name="Zhu Y."/>
            <person name="Du M."/>
            <person name="Zhao Y."/>
            <person name="Schartl M."/>
            <person name="Tang Q."/>
            <person name="Wang J."/>
        </authorList>
    </citation>
    <scope>NUCLEOTIDE SEQUENCE</scope>
</reference>
<dbReference type="SMART" id="SM00355">
    <property type="entry name" value="ZnF_C2H2"/>
    <property type="match status" value="3"/>
</dbReference>
<evidence type="ECO:0000256" key="7">
    <source>
        <dbReference type="ARBA" id="ARBA00023163"/>
    </source>
</evidence>
<sequence length="451" mass="51095">MNNRKEDMEISSHYRQLLRELNEQRQHGILCDACVVVDGKIFKAHKNVLLGSSRYFKTLYCQVRSELSFYQFVRMLIFGTKFVFAYLENGPVTYVAPSIFFSLVVLAKDSNFRIMINCITKRTWVRKAAGSSLAPSSHTVHFGDGLKTEVTFGCVLWIEPRIPDGRDDRLDFFLKQEEAVILEPGFMGTNESEEHAGGVDDETVSSVANLKAALMSKNSLLSLRAEMLGDDNHLLYEYLPKGGHTLTLNDFTVIRKKFKCPYCTFSAMHQCILKRHMRSHTGERPYPCDICGKKFTRREHMKRHTLVHSKDKKYVCKVCSRVFMSAASVGIKHGSRRHGICASCSGGDIATLLDHSGEVGGDISPEEELYPVDRFHDEQGECDGDGEEEMVVEGDREILREGEMDAGVKWKASRMTTETHQTLDNEKEESDLSAQEGEQQKGSERDFAWIS</sequence>
<dbReference type="FunFam" id="3.30.160.60:FF:001046">
    <property type="entry name" value="Zinc finger and BTB domain containing 46"/>
    <property type="match status" value="1"/>
</dbReference>
<dbReference type="Pfam" id="PF00651">
    <property type="entry name" value="BTB"/>
    <property type="match status" value="1"/>
</dbReference>
<accession>A0A3P8WTI5</accession>
<reference evidence="13" key="2">
    <citation type="submission" date="2025-08" db="UniProtKB">
        <authorList>
            <consortium name="Ensembl"/>
        </authorList>
    </citation>
    <scope>IDENTIFICATION</scope>
</reference>
<organism evidence="13 14">
    <name type="scientific">Cynoglossus semilaevis</name>
    <name type="common">Tongue sole</name>
    <dbReference type="NCBI Taxonomy" id="244447"/>
    <lineage>
        <taxon>Eukaryota</taxon>
        <taxon>Metazoa</taxon>
        <taxon>Chordata</taxon>
        <taxon>Craniata</taxon>
        <taxon>Vertebrata</taxon>
        <taxon>Euteleostomi</taxon>
        <taxon>Actinopterygii</taxon>
        <taxon>Neopterygii</taxon>
        <taxon>Teleostei</taxon>
        <taxon>Neoteleostei</taxon>
        <taxon>Acanthomorphata</taxon>
        <taxon>Carangaria</taxon>
        <taxon>Pleuronectiformes</taxon>
        <taxon>Pleuronectoidei</taxon>
        <taxon>Cynoglossidae</taxon>
        <taxon>Cynoglossinae</taxon>
        <taxon>Cynoglossus</taxon>
    </lineage>
</organism>
<dbReference type="InterPro" id="IPR013087">
    <property type="entry name" value="Znf_C2H2_type"/>
</dbReference>
<evidence type="ECO:0000256" key="1">
    <source>
        <dbReference type="ARBA" id="ARBA00004123"/>
    </source>
</evidence>
<evidence type="ECO:0000256" key="10">
    <source>
        <dbReference type="SAM" id="MobiDB-lite"/>
    </source>
</evidence>
<keyword evidence="5" id="KW-0862">Zinc</keyword>
<feature type="domain" description="BTB" evidence="11">
    <location>
        <begin position="31"/>
        <end position="60"/>
    </location>
</feature>
<feature type="domain" description="C2H2-type" evidence="12">
    <location>
        <begin position="286"/>
        <end position="313"/>
    </location>
</feature>
<dbReference type="PANTHER" id="PTHR46105:SF21">
    <property type="entry name" value="ZINC FINGER AND BTB DOMAIN CONTAINING 46"/>
    <property type="match status" value="1"/>
</dbReference>
<keyword evidence="4 9" id="KW-0863">Zinc-finger</keyword>
<comment type="subcellular location">
    <subcellularLocation>
        <location evidence="1">Nucleus</location>
    </subcellularLocation>
</comment>
<name>A0A3P8WTI5_CYNSE</name>
<dbReference type="Pfam" id="PF13465">
    <property type="entry name" value="zf-H2C2_2"/>
    <property type="match status" value="1"/>
</dbReference>
<dbReference type="GO" id="GO:0008270">
    <property type="term" value="F:zinc ion binding"/>
    <property type="evidence" value="ECO:0007669"/>
    <property type="project" value="UniProtKB-KW"/>
</dbReference>
<proteinExistence type="predicted"/>
<dbReference type="InterPro" id="IPR011333">
    <property type="entry name" value="SKP1/BTB/POZ_sf"/>
</dbReference>
<feature type="compositionally biased region" description="Basic and acidic residues" evidence="10">
    <location>
        <begin position="438"/>
        <end position="451"/>
    </location>
</feature>
<dbReference type="GO" id="GO:0005634">
    <property type="term" value="C:nucleus"/>
    <property type="evidence" value="ECO:0007669"/>
    <property type="project" value="UniProtKB-SubCell"/>
</dbReference>
<protein>
    <submittedName>
        <fullName evidence="13">Zinc finger and BTB domain containing 46</fullName>
    </submittedName>
</protein>
<dbReference type="PANTHER" id="PTHR46105">
    <property type="entry name" value="AGAP004733-PA"/>
    <property type="match status" value="1"/>
</dbReference>
<dbReference type="InParanoid" id="A0A3P8WTI5"/>
<evidence type="ECO:0000256" key="4">
    <source>
        <dbReference type="ARBA" id="ARBA00022771"/>
    </source>
</evidence>
<dbReference type="Gene3D" id="3.30.710.10">
    <property type="entry name" value="Potassium Channel Kv1.1, Chain A"/>
    <property type="match status" value="1"/>
</dbReference>
<keyword evidence="6" id="KW-0805">Transcription regulation</keyword>
<dbReference type="AlphaFoldDB" id="A0A3P8WTI5"/>
<evidence type="ECO:0000313" key="14">
    <source>
        <dbReference type="Proteomes" id="UP000265120"/>
    </source>
</evidence>
<evidence type="ECO:0000256" key="3">
    <source>
        <dbReference type="ARBA" id="ARBA00022737"/>
    </source>
</evidence>
<evidence type="ECO:0000256" key="8">
    <source>
        <dbReference type="ARBA" id="ARBA00023242"/>
    </source>
</evidence>
<dbReference type="SUPFAM" id="SSF54695">
    <property type="entry name" value="POZ domain"/>
    <property type="match status" value="1"/>
</dbReference>
<keyword evidence="14" id="KW-1185">Reference proteome</keyword>
<dbReference type="PROSITE" id="PS50097">
    <property type="entry name" value="BTB"/>
    <property type="match status" value="1"/>
</dbReference>
<dbReference type="Ensembl" id="ENSCSET00000029226.1">
    <property type="protein sequence ID" value="ENSCSEP00000028831.1"/>
    <property type="gene ID" value="ENSCSEG00000018454.1"/>
</dbReference>
<dbReference type="InterPro" id="IPR050457">
    <property type="entry name" value="ZnFinger_BTB_dom_contain"/>
</dbReference>
<evidence type="ECO:0000256" key="6">
    <source>
        <dbReference type="ARBA" id="ARBA00023015"/>
    </source>
</evidence>
<dbReference type="GO" id="GO:0000981">
    <property type="term" value="F:DNA-binding transcription factor activity, RNA polymerase II-specific"/>
    <property type="evidence" value="ECO:0007669"/>
    <property type="project" value="TreeGrafter"/>
</dbReference>
<dbReference type="OMA" id="WPADSGM"/>
<dbReference type="GeneTree" id="ENSGT00940000158060"/>
<keyword evidence="2" id="KW-0479">Metal-binding</keyword>
<dbReference type="SUPFAM" id="SSF57667">
    <property type="entry name" value="beta-beta-alpha zinc fingers"/>
    <property type="match status" value="1"/>
</dbReference>
<evidence type="ECO:0000256" key="5">
    <source>
        <dbReference type="ARBA" id="ARBA00022833"/>
    </source>
</evidence>
<feature type="region of interest" description="Disordered" evidence="10">
    <location>
        <begin position="403"/>
        <end position="451"/>
    </location>
</feature>
<evidence type="ECO:0000256" key="2">
    <source>
        <dbReference type="ARBA" id="ARBA00022723"/>
    </source>
</evidence>
<evidence type="ECO:0000259" key="12">
    <source>
        <dbReference type="PROSITE" id="PS50157"/>
    </source>
</evidence>
<evidence type="ECO:0000313" key="13">
    <source>
        <dbReference type="Ensembl" id="ENSCSEP00000028831.1"/>
    </source>
</evidence>
<feature type="domain" description="C2H2-type" evidence="12">
    <location>
        <begin position="258"/>
        <end position="285"/>
    </location>
</feature>
<keyword evidence="3" id="KW-0677">Repeat</keyword>
<dbReference type="PROSITE" id="PS50157">
    <property type="entry name" value="ZINC_FINGER_C2H2_2"/>
    <property type="match status" value="2"/>
</dbReference>
<dbReference type="PROSITE" id="PS00028">
    <property type="entry name" value="ZINC_FINGER_C2H2_1"/>
    <property type="match status" value="1"/>
</dbReference>
<dbReference type="Proteomes" id="UP000265120">
    <property type="component" value="Chromosome 10"/>
</dbReference>
<keyword evidence="7" id="KW-0804">Transcription</keyword>
<dbReference type="InterPro" id="IPR000210">
    <property type="entry name" value="BTB/POZ_dom"/>
</dbReference>
<dbReference type="GO" id="GO:0000978">
    <property type="term" value="F:RNA polymerase II cis-regulatory region sequence-specific DNA binding"/>
    <property type="evidence" value="ECO:0007669"/>
    <property type="project" value="TreeGrafter"/>
</dbReference>
<keyword evidence="8" id="KW-0539">Nucleus</keyword>
<reference evidence="13" key="3">
    <citation type="submission" date="2025-09" db="UniProtKB">
        <authorList>
            <consortium name="Ensembl"/>
        </authorList>
    </citation>
    <scope>IDENTIFICATION</scope>
</reference>
<dbReference type="InterPro" id="IPR036236">
    <property type="entry name" value="Znf_C2H2_sf"/>
</dbReference>